<name>A0AAD9VDM8_ACRCE</name>
<feature type="compositionally biased region" description="Basic and acidic residues" evidence="1">
    <location>
        <begin position="9"/>
        <end position="20"/>
    </location>
</feature>
<dbReference type="InterPro" id="IPR007421">
    <property type="entry name" value="Schlafen_AlbA_2_dom"/>
</dbReference>
<evidence type="ECO:0000259" key="2">
    <source>
        <dbReference type="Pfam" id="PF04326"/>
    </source>
</evidence>
<keyword evidence="4" id="KW-1185">Reference proteome</keyword>
<gene>
    <name evidence="3" type="ORF">P5673_004877</name>
</gene>
<feature type="region of interest" description="Disordered" evidence="1">
    <location>
        <begin position="1"/>
        <end position="23"/>
    </location>
</feature>
<organism evidence="3 4">
    <name type="scientific">Acropora cervicornis</name>
    <name type="common">Staghorn coral</name>
    <dbReference type="NCBI Taxonomy" id="6130"/>
    <lineage>
        <taxon>Eukaryota</taxon>
        <taxon>Metazoa</taxon>
        <taxon>Cnidaria</taxon>
        <taxon>Anthozoa</taxon>
        <taxon>Hexacorallia</taxon>
        <taxon>Scleractinia</taxon>
        <taxon>Astrocoeniina</taxon>
        <taxon>Acroporidae</taxon>
        <taxon>Acropora</taxon>
    </lineage>
</organism>
<feature type="domain" description="Schlafen AlbA-2" evidence="2">
    <location>
        <begin position="111"/>
        <end position="241"/>
    </location>
</feature>
<dbReference type="PANTHER" id="PTHR12155">
    <property type="entry name" value="SCHLAFEN"/>
    <property type="match status" value="1"/>
</dbReference>
<dbReference type="Proteomes" id="UP001249851">
    <property type="component" value="Unassembled WGS sequence"/>
</dbReference>
<reference evidence="3" key="2">
    <citation type="journal article" date="2023" name="Science">
        <title>Genomic signatures of disease resistance in endangered staghorn corals.</title>
        <authorList>
            <person name="Vollmer S.V."/>
            <person name="Selwyn J.D."/>
            <person name="Despard B.A."/>
            <person name="Roesel C.L."/>
        </authorList>
    </citation>
    <scope>NUCLEOTIDE SEQUENCE</scope>
    <source>
        <strain evidence="3">K2</strain>
    </source>
</reference>
<dbReference type="InterPro" id="IPR029684">
    <property type="entry name" value="Schlafen"/>
</dbReference>
<feature type="region of interest" description="Disordered" evidence="1">
    <location>
        <begin position="274"/>
        <end position="295"/>
    </location>
</feature>
<dbReference type="AlphaFoldDB" id="A0AAD9VDM8"/>
<evidence type="ECO:0000256" key="1">
    <source>
        <dbReference type="SAM" id="MobiDB-lite"/>
    </source>
</evidence>
<reference evidence="3" key="1">
    <citation type="journal article" date="2023" name="G3 (Bethesda)">
        <title>Whole genome assembly and annotation of the endangered Caribbean coral Acropora cervicornis.</title>
        <authorList>
            <person name="Selwyn J.D."/>
            <person name="Vollmer S.V."/>
        </authorList>
    </citation>
    <scope>NUCLEOTIDE SEQUENCE</scope>
    <source>
        <strain evidence="3">K2</strain>
    </source>
</reference>
<accession>A0AAD9VDM8</accession>
<protein>
    <submittedName>
        <fullName evidence="3">Schlafen-like protein 1</fullName>
    </submittedName>
</protein>
<dbReference type="Pfam" id="PF04326">
    <property type="entry name" value="SLFN_AlbA_2"/>
    <property type="match status" value="1"/>
</dbReference>
<evidence type="ECO:0000313" key="3">
    <source>
        <dbReference type="EMBL" id="KAK2570122.1"/>
    </source>
</evidence>
<proteinExistence type="predicted"/>
<evidence type="ECO:0000313" key="4">
    <source>
        <dbReference type="Proteomes" id="UP001249851"/>
    </source>
</evidence>
<dbReference type="EMBL" id="JARQWQ010000008">
    <property type="protein sequence ID" value="KAK2570122.1"/>
    <property type="molecule type" value="Genomic_DNA"/>
</dbReference>
<dbReference type="PANTHER" id="PTHR12155:SF48">
    <property type="entry name" value="RRM DOMAIN-CONTAINING PROTEIN"/>
    <property type="match status" value="1"/>
</dbReference>
<comment type="caution">
    <text evidence="3">The sequence shown here is derived from an EMBL/GenBank/DDBJ whole genome shotgun (WGS) entry which is preliminary data.</text>
</comment>
<sequence>MNFFKKKRKVDEEHKEDTKEIQPASKKSRLVSIVKSVGENIRSKVTVALNALTGRSYTHRIPSALFTTPAGPLRSARYVMTPLDHFSVKKAALKWRKNPYYLYDSVIPVTESKQHEFKTGGGKYPINILPKHVQKYGCAFLNSDGGVLMAGILDNGRVCGIFCPDRMRREVVNSIDKEFSYFLPKVPSNFYRIEFVPVYERSKAVQLKDLFVLELTVSSGHEDEIYETGEHKVFIRREGSIQGPLNPLQIKDIVLSKYKKKIERRRIEKLQEVNETETDVDTEKKKNTNKVTSPKRSLNKEVIIVSP</sequence>